<evidence type="ECO:0000313" key="2">
    <source>
        <dbReference type="Proteomes" id="UP000671913"/>
    </source>
</evidence>
<accession>A0A975AWJ8</accession>
<dbReference type="RefSeq" id="WP_284680476.1">
    <property type="nucleotide sequence ID" value="NZ_CP060096.1"/>
</dbReference>
<name>A0A975AWJ8_9THEO</name>
<dbReference type="Gene3D" id="2.60.40.10">
    <property type="entry name" value="Immunoglobulins"/>
    <property type="match status" value="1"/>
</dbReference>
<reference evidence="1" key="1">
    <citation type="submission" date="2020-08" db="EMBL/GenBank/DDBJ databases">
        <title>Genomic insights into the carbon and energy metabolism of the first obligate autotrophic acetogenic bacterium Aceticella autotrophica gen. nov., sp. nov.</title>
        <authorList>
            <person name="Toshchakov S.V."/>
            <person name="Elcheninov A.G."/>
            <person name="Kublanov I.V."/>
            <person name="Frolov E.N."/>
            <person name="Lebedinsky A.V."/>
        </authorList>
    </citation>
    <scope>NUCLEOTIDE SEQUENCE</scope>
    <source>
        <strain evidence="1">3443-3Ac</strain>
    </source>
</reference>
<dbReference type="EMBL" id="CP060096">
    <property type="protein sequence ID" value="QSZ27764.1"/>
    <property type="molecule type" value="Genomic_DNA"/>
</dbReference>
<dbReference type="InterPro" id="IPR013783">
    <property type="entry name" value="Ig-like_fold"/>
</dbReference>
<proteinExistence type="predicted"/>
<dbReference type="KEGG" id="aaut:ACETAC_02370"/>
<gene>
    <name evidence="1" type="ORF">ACETAC_02370</name>
</gene>
<dbReference type="Proteomes" id="UP000671913">
    <property type="component" value="Chromosome"/>
</dbReference>
<protein>
    <submittedName>
        <fullName evidence="1">Uncharacterized protein</fullName>
    </submittedName>
</protein>
<organism evidence="1 2">
    <name type="scientific">Aceticella autotrophica</name>
    <dbReference type="NCBI Taxonomy" id="2755338"/>
    <lineage>
        <taxon>Bacteria</taxon>
        <taxon>Bacillati</taxon>
        <taxon>Bacillota</taxon>
        <taxon>Clostridia</taxon>
        <taxon>Thermoanaerobacterales</taxon>
        <taxon>Thermoanaerobacteraceae</taxon>
        <taxon>Aceticella</taxon>
    </lineage>
</organism>
<sequence>MLSILFLLANVHISSGFYARFTDEVPVKYKADIINKVDNLKFSPGQNAIFKLRLVNEGSYIWNSSKPQPVMLSYNILDSNLKPVKLDCGNIVIPGEIYYKYFADVDVPVFAPNEKGTYYIQFNLKKGNEVVYTSDGKIKMEVR</sequence>
<evidence type="ECO:0000313" key="1">
    <source>
        <dbReference type="EMBL" id="QSZ27764.1"/>
    </source>
</evidence>
<dbReference type="AlphaFoldDB" id="A0A975AWJ8"/>
<keyword evidence="2" id="KW-1185">Reference proteome</keyword>